<dbReference type="InterPro" id="IPR022775">
    <property type="entry name" value="AP_mu_sigma_su"/>
</dbReference>
<gene>
    <name evidence="8" type="ORF">B9G98_01943</name>
</gene>
<dbReference type="PIRSF" id="PIRSF015588">
    <property type="entry name" value="AP_complex_sigma"/>
    <property type="match status" value="1"/>
</dbReference>
<comment type="subcellular location">
    <subcellularLocation>
        <location evidence="1">Endomembrane system</location>
    </subcellularLocation>
</comment>
<protein>
    <recommendedName>
        <fullName evidence="6">AP complex subunit sigma</fullName>
    </recommendedName>
</protein>
<dbReference type="EMBL" id="NDIQ01000021">
    <property type="protein sequence ID" value="PRT54323.1"/>
    <property type="molecule type" value="Genomic_DNA"/>
</dbReference>
<keyword evidence="3 6" id="KW-0813">Transport</keyword>
<comment type="similarity">
    <text evidence="2 6">Belongs to the adaptor complexes small subunit family.</text>
</comment>
<accession>A0A2T0FH39</accession>
<dbReference type="AlphaFoldDB" id="A0A2T0FH39"/>
<reference evidence="8 9" key="1">
    <citation type="submission" date="2017-04" db="EMBL/GenBank/DDBJ databases">
        <title>Genome sequencing of [Candida] sorbophila.</title>
        <authorList>
            <person name="Ahn J.O."/>
        </authorList>
    </citation>
    <scope>NUCLEOTIDE SEQUENCE [LARGE SCALE GENOMIC DNA]</scope>
    <source>
        <strain evidence="8 9">DS02</strain>
    </source>
</reference>
<dbReference type="Proteomes" id="UP000238350">
    <property type="component" value="Unassembled WGS sequence"/>
</dbReference>
<evidence type="ECO:0000256" key="6">
    <source>
        <dbReference type="PIRNR" id="PIRNR015588"/>
    </source>
</evidence>
<dbReference type="RefSeq" id="XP_024664268.1">
    <property type="nucleotide sequence ID" value="XM_024808500.1"/>
</dbReference>
<keyword evidence="4 6" id="KW-0653">Protein transport</keyword>
<keyword evidence="5 6" id="KW-0472">Membrane</keyword>
<dbReference type="FunFam" id="3.30.450.60:FF:000001">
    <property type="entry name" value="AP complex subunit sigma"/>
    <property type="match status" value="1"/>
</dbReference>
<organism evidence="8 9">
    <name type="scientific">Wickerhamiella sorbophila</name>
    <dbReference type="NCBI Taxonomy" id="45607"/>
    <lineage>
        <taxon>Eukaryota</taxon>
        <taxon>Fungi</taxon>
        <taxon>Dikarya</taxon>
        <taxon>Ascomycota</taxon>
        <taxon>Saccharomycotina</taxon>
        <taxon>Dipodascomycetes</taxon>
        <taxon>Dipodascales</taxon>
        <taxon>Trichomonascaceae</taxon>
        <taxon>Wickerhamiella</taxon>
    </lineage>
</organism>
<evidence type="ECO:0000256" key="2">
    <source>
        <dbReference type="ARBA" id="ARBA00006972"/>
    </source>
</evidence>
<dbReference type="Pfam" id="PF01217">
    <property type="entry name" value="Clat_adaptor_s"/>
    <property type="match status" value="1"/>
</dbReference>
<evidence type="ECO:0000313" key="9">
    <source>
        <dbReference type="Proteomes" id="UP000238350"/>
    </source>
</evidence>
<dbReference type="InterPro" id="IPR011012">
    <property type="entry name" value="Longin-like_dom_sf"/>
</dbReference>
<dbReference type="GO" id="GO:0012505">
    <property type="term" value="C:endomembrane system"/>
    <property type="evidence" value="ECO:0007669"/>
    <property type="project" value="UniProtKB-SubCell"/>
</dbReference>
<dbReference type="SUPFAM" id="SSF64356">
    <property type="entry name" value="SNARE-like"/>
    <property type="match status" value="1"/>
</dbReference>
<proteinExistence type="inferred from homology"/>
<dbReference type="InterPro" id="IPR016635">
    <property type="entry name" value="AP_complex_ssu"/>
</dbReference>
<dbReference type="OrthoDB" id="10261046at2759"/>
<evidence type="ECO:0000256" key="5">
    <source>
        <dbReference type="ARBA" id="ARBA00023136"/>
    </source>
</evidence>
<evidence type="ECO:0000313" key="8">
    <source>
        <dbReference type="EMBL" id="PRT54323.1"/>
    </source>
</evidence>
<evidence type="ECO:0000259" key="7">
    <source>
        <dbReference type="Pfam" id="PF01217"/>
    </source>
</evidence>
<keyword evidence="9" id="KW-1185">Reference proteome</keyword>
<evidence type="ECO:0000256" key="3">
    <source>
        <dbReference type="ARBA" id="ARBA00022448"/>
    </source>
</evidence>
<dbReference type="GeneID" id="36515691"/>
<dbReference type="Gene3D" id="3.30.450.60">
    <property type="match status" value="1"/>
</dbReference>
<feature type="domain" description="AP complex mu/sigma subunit" evidence="7">
    <location>
        <begin position="1"/>
        <end position="152"/>
    </location>
</feature>
<sequence>MIHGVLIVNNSGQPRLIKFYTPIEVSVQQRLLKQVYNMLLERSANQCNFMALPPILLEAFDDGEEKIRVIYRQYATLNFVFMVDQQESELGILDLIQIFVESLDRCFESVCELDLIFGWEVLETVLEELIQGGMVLETSVAKIVDAVDMANKAGTVDQGDTITAATRAISSATSLFKYYISPDVRR</sequence>
<dbReference type="PANTHER" id="PTHR11753">
    <property type="entry name" value="ADAPTOR COMPLEXES SMALL SUBUNIT FAMILY"/>
    <property type="match status" value="1"/>
</dbReference>
<dbReference type="GO" id="GO:0006886">
    <property type="term" value="P:intracellular protein transport"/>
    <property type="evidence" value="ECO:0007669"/>
    <property type="project" value="UniProtKB-UniRule"/>
</dbReference>
<evidence type="ECO:0000256" key="1">
    <source>
        <dbReference type="ARBA" id="ARBA00004308"/>
    </source>
</evidence>
<name>A0A2T0FH39_9ASCO</name>
<evidence type="ECO:0000256" key="4">
    <source>
        <dbReference type="ARBA" id="ARBA00022927"/>
    </source>
</evidence>
<dbReference type="STRING" id="45607.A0A2T0FH39"/>
<dbReference type="GO" id="GO:0006896">
    <property type="term" value="P:Golgi to vacuole transport"/>
    <property type="evidence" value="ECO:0007669"/>
    <property type="project" value="UniProtKB-ARBA"/>
</dbReference>
<comment type="caution">
    <text evidence="8">The sequence shown here is derived from an EMBL/GenBank/DDBJ whole genome shotgun (WGS) entry which is preliminary data.</text>
</comment>